<feature type="domain" description="CusB-like beta-barrel" evidence="3">
    <location>
        <begin position="214"/>
        <end position="282"/>
    </location>
</feature>
<dbReference type="Proteomes" id="UP000005744">
    <property type="component" value="Unassembled WGS sequence"/>
</dbReference>
<keyword evidence="2" id="KW-0175">Coiled coil</keyword>
<keyword evidence="5" id="KW-1185">Reference proteome</keyword>
<dbReference type="NCBIfam" id="TIGR01730">
    <property type="entry name" value="RND_mfp"/>
    <property type="match status" value="1"/>
</dbReference>
<protein>
    <submittedName>
        <fullName evidence="4">RND family efflux transporter, MFP subunit</fullName>
    </submittedName>
</protein>
<dbReference type="InterPro" id="IPR058792">
    <property type="entry name" value="Beta-barrel_RND_2"/>
</dbReference>
<accession>I3CH62</accession>
<comment type="similarity">
    <text evidence="1">Belongs to the membrane fusion protein (MFP) (TC 8.A.1) family.</text>
</comment>
<organism evidence="4 5">
    <name type="scientific">Beggiatoa alba B18LD</name>
    <dbReference type="NCBI Taxonomy" id="395493"/>
    <lineage>
        <taxon>Bacteria</taxon>
        <taxon>Pseudomonadati</taxon>
        <taxon>Pseudomonadota</taxon>
        <taxon>Gammaproteobacteria</taxon>
        <taxon>Thiotrichales</taxon>
        <taxon>Thiotrichaceae</taxon>
        <taxon>Beggiatoa</taxon>
    </lineage>
</organism>
<dbReference type="Pfam" id="PF25954">
    <property type="entry name" value="Beta-barrel_RND_2"/>
    <property type="match status" value="1"/>
</dbReference>
<dbReference type="GO" id="GO:1990281">
    <property type="term" value="C:efflux pump complex"/>
    <property type="evidence" value="ECO:0007669"/>
    <property type="project" value="TreeGrafter"/>
</dbReference>
<dbReference type="PANTHER" id="PTHR30469:SF29">
    <property type="entry name" value="BLR2860 PROTEIN"/>
    <property type="match status" value="1"/>
</dbReference>
<dbReference type="InterPro" id="IPR006143">
    <property type="entry name" value="RND_pump_MFP"/>
</dbReference>
<dbReference type="AlphaFoldDB" id="I3CH62"/>
<gene>
    <name evidence="4" type="ORF">BegalDRAFT_2090</name>
</gene>
<proteinExistence type="inferred from homology"/>
<evidence type="ECO:0000313" key="5">
    <source>
        <dbReference type="Proteomes" id="UP000005744"/>
    </source>
</evidence>
<dbReference type="RefSeq" id="WP_002686209.1">
    <property type="nucleotide sequence ID" value="NZ_JH600070.1"/>
</dbReference>
<dbReference type="HOGENOM" id="CLU_018816_0_1_6"/>
<sequence>MRILAKKPYLLAIILSVSLVVWLVSGQFNKASASRENTEKTPATLLKAEPLNVRVREQQAEPTTRELVLSGRTAPLRVSKLRAEIEARVIELPVERGERVKQGDIIAKLAVNDRPQRITQAQALVKQYEADYAAKKDLANKGYQAQLNLTEVLASLESAKAQLKQAQIALENTVIRAPFDGMLETRPIEIGDYVGIGDAIAEVVDESKFLILTDVTELERTQLKVGMSVNVMLITGQIVTGKIRLAALQATTATRTFAIEIEIPNPDKKLVAGMSATLNIATDNVMAHQVSSSLLVLDDSGVLGVKAVNDKNQVVFYPAKFARANATGIWLTELPEKIRFITVGQGFVRAGDEVIPVPEDQISKL</sequence>
<evidence type="ECO:0000256" key="2">
    <source>
        <dbReference type="SAM" id="Coils"/>
    </source>
</evidence>
<reference evidence="4 5" key="1">
    <citation type="submission" date="2011-11" db="EMBL/GenBank/DDBJ databases">
        <title>Improved High-Quality Draft sequence of Beggiatoa alba B18lD.</title>
        <authorList>
            <consortium name="US DOE Joint Genome Institute"/>
            <person name="Lucas S."/>
            <person name="Han J."/>
            <person name="Lapidus A."/>
            <person name="Cheng J.-F."/>
            <person name="Goodwin L."/>
            <person name="Pitluck S."/>
            <person name="Peters L."/>
            <person name="Mikhailova N."/>
            <person name="Held B."/>
            <person name="Detter J.C."/>
            <person name="Han C."/>
            <person name="Tapia R."/>
            <person name="Land M."/>
            <person name="Hauser L."/>
            <person name="Kyrpides N."/>
            <person name="Ivanova N."/>
            <person name="Pagani I."/>
            <person name="Samuel K."/>
            <person name="Teske A."/>
            <person name="Mueller J."/>
            <person name="Woyke T."/>
        </authorList>
    </citation>
    <scope>NUCLEOTIDE SEQUENCE [LARGE SCALE GENOMIC DNA]</scope>
    <source>
        <strain evidence="4 5">B18LD</strain>
    </source>
</reference>
<dbReference type="eggNOG" id="COG0845">
    <property type="taxonomic scope" value="Bacteria"/>
</dbReference>
<feature type="coiled-coil region" evidence="2">
    <location>
        <begin position="118"/>
        <end position="176"/>
    </location>
</feature>
<dbReference type="Gene3D" id="2.40.30.170">
    <property type="match status" value="1"/>
</dbReference>
<name>I3CH62_9GAMM</name>
<dbReference type="STRING" id="395493.BegalDRAFT_2090"/>
<evidence type="ECO:0000313" key="4">
    <source>
        <dbReference type="EMBL" id="EIJ42955.1"/>
    </source>
</evidence>
<evidence type="ECO:0000256" key="1">
    <source>
        <dbReference type="ARBA" id="ARBA00009477"/>
    </source>
</evidence>
<dbReference type="Gene3D" id="2.40.50.100">
    <property type="match status" value="2"/>
</dbReference>
<dbReference type="GO" id="GO:0015562">
    <property type="term" value="F:efflux transmembrane transporter activity"/>
    <property type="evidence" value="ECO:0007669"/>
    <property type="project" value="TreeGrafter"/>
</dbReference>
<dbReference type="EMBL" id="JH600070">
    <property type="protein sequence ID" value="EIJ42955.1"/>
    <property type="molecule type" value="Genomic_DNA"/>
</dbReference>
<evidence type="ECO:0000259" key="3">
    <source>
        <dbReference type="Pfam" id="PF25954"/>
    </source>
</evidence>
<dbReference type="SUPFAM" id="SSF111369">
    <property type="entry name" value="HlyD-like secretion proteins"/>
    <property type="match status" value="1"/>
</dbReference>
<dbReference type="PANTHER" id="PTHR30469">
    <property type="entry name" value="MULTIDRUG RESISTANCE PROTEIN MDTA"/>
    <property type="match status" value="1"/>
</dbReference>